<feature type="transmembrane region" description="Helical" evidence="1">
    <location>
        <begin position="64"/>
        <end position="84"/>
    </location>
</feature>
<sequence length="116" mass="13011">MSGLETIMIGAYFVANSFRFARPDFFNTVASHIGDPPFATIAIILGTITVIVAVYNIRPLISWCFVVLTFVWIVYALAFLIQNIELLGHPFARFDCWLMFAVAGRLIFDAWAGDTE</sequence>
<gene>
    <name evidence="2" type="ORF">ACFP5Y_02080</name>
</gene>
<keyword evidence="1" id="KW-1133">Transmembrane helix</keyword>
<reference evidence="3" key="1">
    <citation type="journal article" date="2019" name="Int. J. Syst. Evol. Microbiol.">
        <title>The Global Catalogue of Microorganisms (GCM) 10K type strain sequencing project: providing services to taxonomists for standard genome sequencing and annotation.</title>
        <authorList>
            <consortium name="The Broad Institute Genomics Platform"/>
            <consortium name="The Broad Institute Genome Sequencing Center for Infectious Disease"/>
            <person name="Wu L."/>
            <person name="Ma J."/>
        </authorList>
    </citation>
    <scope>NUCLEOTIDE SEQUENCE [LARGE SCALE GENOMIC DNA]</scope>
    <source>
        <strain evidence="3">CCM 8933</strain>
    </source>
</reference>
<proteinExistence type="predicted"/>
<keyword evidence="1" id="KW-0472">Membrane</keyword>
<evidence type="ECO:0000313" key="2">
    <source>
        <dbReference type="EMBL" id="MFC6180034.1"/>
    </source>
</evidence>
<dbReference type="RefSeq" id="WP_223876620.1">
    <property type="nucleotide sequence ID" value="NZ_BJDJ01000006.1"/>
</dbReference>
<comment type="caution">
    <text evidence="2">The sequence shown here is derived from an EMBL/GenBank/DDBJ whole genome shotgun (WGS) entry which is preliminary data.</text>
</comment>
<keyword evidence="3" id="KW-1185">Reference proteome</keyword>
<evidence type="ECO:0008006" key="4">
    <source>
        <dbReference type="Google" id="ProtNLM"/>
    </source>
</evidence>
<feature type="transmembrane region" description="Helical" evidence="1">
    <location>
        <begin position="38"/>
        <end position="57"/>
    </location>
</feature>
<evidence type="ECO:0000256" key="1">
    <source>
        <dbReference type="SAM" id="Phobius"/>
    </source>
</evidence>
<evidence type="ECO:0000313" key="3">
    <source>
        <dbReference type="Proteomes" id="UP001596282"/>
    </source>
</evidence>
<dbReference type="Proteomes" id="UP001596282">
    <property type="component" value="Unassembled WGS sequence"/>
</dbReference>
<organism evidence="2 3">
    <name type="scientific">Lactiplantibacillus daowaiensis</name>
    <dbReference type="NCBI Taxonomy" id="2559918"/>
    <lineage>
        <taxon>Bacteria</taxon>
        <taxon>Bacillati</taxon>
        <taxon>Bacillota</taxon>
        <taxon>Bacilli</taxon>
        <taxon>Lactobacillales</taxon>
        <taxon>Lactobacillaceae</taxon>
        <taxon>Lactiplantibacillus</taxon>
    </lineage>
</organism>
<protein>
    <recommendedName>
        <fullName evidence="4">Integral membrane protein</fullName>
    </recommendedName>
</protein>
<dbReference type="EMBL" id="JBHSSC010000005">
    <property type="protein sequence ID" value="MFC6180034.1"/>
    <property type="molecule type" value="Genomic_DNA"/>
</dbReference>
<accession>A0ABW1RXY8</accession>
<name>A0ABW1RXY8_9LACO</name>
<keyword evidence="1" id="KW-0812">Transmembrane</keyword>